<evidence type="ECO:0000256" key="4">
    <source>
        <dbReference type="PROSITE-ProRule" id="PRU00146"/>
    </source>
</evidence>
<reference evidence="7 8" key="1">
    <citation type="journal article" date="2023" name="Commun. Biol.">
        <title>Reorganization of the ancestral sex-determining regions during the evolution of trioecy in Pleodorina starrii.</title>
        <authorList>
            <person name="Takahashi K."/>
            <person name="Suzuki S."/>
            <person name="Kawai-Toyooka H."/>
            <person name="Yamamoto K."/>
            <person name="Hamaji T."/>
            <person name="Ootsuki R."/>
            <person name="Yamaguchi H."/>
            <person name="Kawachi M."/>
            <person name="Higashiyama T."/>
            <person name="Nozaki H."/>
        </authorList>
    </citation>
    <scope>NUCLEOTIDE SEQUENCE [LARGE SCALE GENOMIC DNA]</scope>
    <source>
        <strain evidence="7 8">NIES-4479</strain>
    </source>
</reference>
<dbReference type="EMBL" id="BRXU01000042">
    <property type="protein sequence ID" value="GLC61145.1"/>
    <property type="molecule type" value="Genomic_DNA"/>
</dbReference>
<dbReference type="Gene3D" id="3.30.40.10">
    <property type="entry name" value="Zinc/RING finger domain, C3HC4 (zinc finger)"/>
    <property type="match status" value="1"/>
</dbReference>
<evidence type="ECO:0000259" key="6">
    <source>
        <dbReference type="PROSITE" id="PS50016"/>
    </source>
</evidence>
<evidence type="ECO:0000313" key="8">
    <source>
        <dbReference type="Proteomes" id="UP001165080"/>
    </source>
</evidence>
<dbReference type="InterPro" id="IPR019787">
    <property type="entry name" value="Znf_PHD-finger"/>
</dbReference>
<keyword evidence="2 4" id="KW-0863">Zinc-finger</keyword>
<feature type="compositionally biased region" description="Basic and acidic residues" evidence="5">
    <location>
        <begin position="265"/>
        <end position="276"/>
    </location>
</feature>
<keyword evidence="3" id="KW-0862">Zinc</keyword>
<dbReference type="PROSITE" id="PS50016">
    <property type="entry name" value="ZF_PHD_2"/>
    <property type="match status" value="1"/>
</dbReference>
<dbReference type="Pfam" id="PF00628">
    <property type="entry name" value="PHD"/>
    <property type="match status" value="1"/>
</dbReference>
<dbReference type="SMART" id="SM00249">
    <property type="entry name" value="PHD"/>
    <property type="match status" value="1"/>
</dbReference>
<keyword evidence="8" id="KW-1185">Reference proteome</keyword>
<dbReference type="InterPro" id="IPR011011">
    <property type="entry name" value="Znf_FYVE_PHD"/>
</dbReference>
<dbReference type="InterPro" id="IPR001965">
    <property type="entry name" value="Znf_PHD"/>
</dbReference>
<comment type="caution">
    <text evidence="7">The sequence shown here is derived from an EMBL/GenBank/DDBJ whole genome shotgun (WGS) entry which is preliminary data.</text>
</comment>
<evidence type="ECO:0000256" key="5">
    <source>
        <dbReference type="SAM" id="MobiDB-lite"/>
    </source>
</evidence>
<keyword evidence="1" id="KW-0479">Metal-binding</keyword>
<evidence type="ECO:0000256" key="2">
    <source>
        <dbReference type="ARBA" id="ARBA00022771"/>
    </source>
</evidence>
<feature type="domain" description="PHD-type" evidence="6">
    <location>
        <begin position="137"/>
        <end position="190"/>
    </location>
</feature>
<sequence length="304" mass="32269">MGREERLERLTGAEPLFSQVVLGEPWCDREPEAPEYMEVSHEKMKAHLSQDVKPGGSTKVYVQPPGKEVGGRDCAAIEATYELVPGTSGGLSGRINAVKVRKYMVSSRKYKAEVLTGDTVELWPTSTADHFVMGLIKEVCWACGRETGEAANGLAYICDGCDKSVHAKCSGLRRNLRDDEEFFCRRCRPTVAEDTIGEDTEETAAAPAEAKASEDTRASGKEEEVEEEETAEAGGSAKPAGKAKGKKKDGEGVKGDRTGKRKAGKAGEGDATDAKVKRPNKGAAKAAAADAQGKGGEAGTSKGK</sequence>
<organism evidence="7 8">
    <name type="scientific">Pleodorina starrii</name>
    <dbReference type="NCBI Taxonomy" id="330485"/>
    <lineage>
        <taxon>Eukaryota</taxon>
        <taxon>Viridiplantae</taxon>
        <taxon>Chlorophyta</taxon>
        <taxon>core chlorophytes</taxon>
        <taxon>Chlorophyceae</taxon>
        <taxon>CS clade</taxon>
        <taxon>Chlamydomonadales</taxon>
        <taxon>Volvocaceae</taxon>
        <taxon>Pleodorina</taxon>
    </lineage>
</organism>
<dbReference type="AlphaFoldDB" id="A0A9W6C0C2"/>
<dbReference type="Proteomes" id="UP001165080">
    <property type="component" value="Unassembled WGS sequence"/>
</dbReference>
<feature type="compositionally biased region" description="Basic and acidic residues" evidence="5">
    <location>
        <begin position="248"/>
        <end position="258"/>
    </location>
</feature>
<dbReference type="SUPFAM" id="SSF57903">
    <property type="entry name" value="FYVE/PHD zinc finger"/>
    <property type="match status" value="1"/>
</dbReference>
<dbReference type="CDD" id="cd15517">
    <property type="entry name" value="PHD_TCF19_like"/>
    <property type="match status" value="1"/>
</dbReference>
<feature type="compositionally biased region" description="Low complexity" evidence="5">
    <location>
        <begin position="281"/>
        <end position="292"/>
    </location>
</feature>
<evidence type="ECO:0000256" key="3">
    <source>
        <dbReference type="ARBA" id="ARBA00022833"/>
    </source>
</evidence>
<proteinExistence type="predicted"/>
<feature type="region of interest" description="Disordered" evidence="5">
    <location>
        <begin position="195"/>
        <end position="304"/>
    </location>
</feature>
<name>A0A9W6C0C2_9CHLO</name>
<accession>A0A9W6C0C2</accession>
<protein>
    <recommendedName>
        <fullName evidence="6">PHD-type domain-containing protein</fullName>
    </recommendedName>
</protein>
<evidence type="ECO:0000313" key="7">
    <source>
        <dbReference type="EMBL" id="GLC61145.1"/>
    </source>
</evidence>
<feature type="compositionally biased region" description="Basic and acidic residues" evidence="5">
    <location>
        <begin position="211"/>
        <end position="222"/>
    </location>
</feature>
<dbReference type="InterPro" id="IPR013083">
    <property type="entry name" value="Znf_RING/FYVE/PHD"/>
</dbReference>
<dbReference type="GO" id="GO:0008270">
    <property type="term" value="F:zinc ion binding"/>
    <property type="evidence" value="ECO:0007669"/>
    <property type="project" value="UniProtKB-KW"/>
</dbReference>
<gene>
    <name evidence="7" type="primary">PLEST011448</name>
    <name evidence="7" type="ORF">PLESTB_001723100</name>
</gene>
<evidence type="ECO:0000256" key="1">
    <source>
        <dbReference type="ARBA" id="ARBA00022723"/>
    </source>
</evidence>